<proteinExistence type="predicted"/>
<dbReference type="Proteomes" id="UP000284095">
    <property type="component" value="Unassembled WGS sequence"/>
</dbReference>
<keyword evidence="2" id="KW-1185">Reference proteome</keyword>
<protein>
    <recommendedName>
        <fullName evidence="3">Chaperone protein DnaJ</fullName>
    </recommendedName>
</protein>
<organism evidence="1 2">
    <name type="scientific">Dorea longicatena</name>
    <dbReference type="NCBI Taxonomy" id="88431"/>
    <lineage>
        <taxon>Bacteria</taxon>
        <taxon>Bacillati</taxon>
        <taxon>Bacillota</taxon>
        <taxon>Clostridia</taxon>
        <taxon>Lachnospirales</taxon>
        <taxon>Lachnospiraceae</taxon>
        <taxon>Dorea</taxon>
    </lineage>
</organism>
<dbReference type="RefSeq" id="WP_118225185.1">
    <property type="nucleotide sequence ID" value="NZ_QRIC01000022.1"/>
</dbReference>
<reference evidence="1 2" key="1">
    <citation type="submission" date="2018-08" db="EMBL/GenBank/DDBJ databases">
        <title>A genome reference for cultivated species of the human gut microbiota.</title>
        <authorList>
            <person name="Zou Y."/>
            <person name="Xue W."/>
            <person name="Luo G."/>
        </authorList>
    </citation>
    <scope>NUCLEOTIDE SEQUENCE [LARGE SCALE GENOMIC DNA]</scope>
    <source>
        <strain evidence="1 2">AM22-22</strain>
    </source>
</reference>
<name>A0A414STB9_9FIRM</name>
<dbReference type="EMBL" id="QRIC01000022">
    <property type="protein sequence ID" value="RHG24693.1"/>
    <property type="molecule type" value="Genomic_DNA"/>
</dbReference>
<evidence type="ECO:0000313" key="2">
    <source>
        <dbReference type="Proteomes" id="UP000284095"/>
    </source>
</evidence>
<comment type="caution">
    <text evidence="1">The sequence shown here is derived from an EMBL/GenBank/DDBJ whole genome shotgun (WGS) entry which is preliminary data.</text>
</comment>
<dbReference type="AlphaFoldDB" id="A0A414STB9"/>
<evidence type="ECO:0008006" key="3">
    <source>
        <dbReference type="Google" id="ProtNLM"/>
    </source>
</evidence>
<sequence length="124" mass="14369">MEINTKYEMGQKVYRVVERFQRIENIQTCDICFGTGSINYKGYGCQCPKCLGKGNIVLNSEEVSFRRVYEPKEITSVRVTVSDKDINIRYRVDGEVVPEKELFLTMEEIVEHFKEDELVCGGQK</sequence>
<gene>
    <name evidence="1" type="ORF">DW265_10005</name>
</gene>
<dbReference type="Gene3D" id="6.20.20.10">
    <property type="match status" value="1"/>
</dbReference>
<evidence type="ECO:0000313" key="1">
    <source>
        <dbReference type="EMBL" id="RHG24693.1"/>
    </source>
</evidence>
<accession>A0A414STB9</accession>